<proteinExistence type="predicted"/>
<dbReference type="InterPro" id="IPR005532">
    <property type="entry name" value="SUMF_dom"/>
</dbReference>
<accession>A0A0F9FNI4</accession>
<dbReference type="InterPro" id="IPR013424">
    <property type="entry name" value="Ice-binding_C"/>
</dbReference>
<dbReference type="Pfam" id="PF03781">
    <property type="entry name" value="FGE-sulfatase"/>
    <property type="match status" value="1"/>
</dbReference>
<dbReference type="AlphaFoldDB" id="A0A0F9FNI4"/>
<evidence type="ECO:0000259" key="1">
    <source>
        <dbReference type="Pfam" id="PF03781"/>
    </source>
</evidence>
<evidence type="ECO:0000313" key="3">
    <source>
        <dbReference type="EMBL" id="KKL87984.1"/>
    </source>
</evidence>
<evidence type="ECO:0000259" key="2">
    <source>
        <dbReference type="Pfam" id="PF07589"/>
    </source>
</evidence>
<protein>
    <recommendedName>
        <fullName evidence="4">PEP-CTERM protein-sorting domain-containing protein</fullName>
    </recommendedName>
</protein>
<organism evidence="3">
    <name type="scientific">marine sediment metagenome</name>
    <dbReference type="NCBI Taxonomy" id="412755"/>
    <lineage>
        <taxon>unclassified sequences</taxon>
        <taxon>metagenomes</taxon>
        <taxon>ecological metagenomes</taxon>
    </lineage>
</organism>
<comment type="caution">
    <text evidence="3">The sequence shown here is derived from an EMBL/GenBank/DDBJ whole genome shotgun (WGS) entry which is preliminary data.</text>
</comment>
<sequence length="103" mass="11301">MRSHNPAVVGFFGECESPYGTFDQGGNVWEWNETVIDGSEYGRRGGGFHLDSHQDLHLHASNRSSRDPADEIAHTGFRVAEVPEPAALALLALGGLAMIRRRK</sequence>
<dbReference type="InterPro" id="IPR016187">
    <property type="entry name" value="CTDL_fold"/>
</dbReference>
<evidence type="ECO:0008006" key="4">
    <source>
        <dbReference type="Google" id="ProtNLM"/>
    </source>
</evidence>
<feature type="domain" description="Sulfatase-modifying factor enzyme-like" evidence="1">
    <location>
        <begin position="3"/>
        <end position="80"/>
    </location>
</feature>
<dbReference type="NCBIfam" id="TIGR02595">
    <property type="entry name" value="PEP_CTERM"/>
    <property type="match status" value="1"/>
</dbReference>
<gene>
    <name evidence="3" type="ORF">LCGC14_1929270</name>
</gene>
<dbReference type="InterPro" id="IPR042095">
    <property type="entry name" value="SUMF_sf"/>
</dbReference>
<dbReference type="SUPFAM" id="SSF56436">
    <property type="entry name" value="C-type lectin-like"/>
    <property type="match status" value="1"/>
</dbReference>
<dbReference type="Gene3D" id="3.90.1580.10">
    <property type="entry name" value="paralog of FGE (formylglycine-generating enzyme)"/>
    <property type="match status" value="1"/>
</dbReference>
<dbReference type="Pfam" id="PF07589">
    <property type="entry name" value="PEP-CTERM"/>
    <property type="match status" value="1"/>
</dbReference>
<dbReference type="EMBL" id="LAZR01020692">
    <property type="protein sequence ID" value="KKL87984.1"/>
    <property type="molecule type" value="Genomic_DNA"/>
</dbReference>
<reference evidence="3" key="1">
    <citation type="journal article" date="2015" name="Nature">
        <title>Complex archaea that bridge the gap between prokaryotes and eukaryotes.</title>
        <authorList>
            <person name="Spang A."/>
            <person name="Saw J.H."/>
            <person name="Jorgensen S.L."/>
            <person name="Zaremba-Niedzwiedzka K."/>
            <person name="Martijn J."/>
            <person name="Lind A.E."/>
            <person name="van Eijk R."/>
            <person name="Schleper C."/>
            <person name="Guy L."/>
            <person name="Ettema T.J."/>
        </authorList>
    </citation>
    <scope>NUCLEOTIDE SEQUENCE</scope>
</reference>
<feature type="domain" description="Ice-binding protein C-terminal" evidence="2">
    <location>
        <begin position="82"/>
        <end position="103"/>
    </location>
</feature>
<name>A0A0F9FNI4_9ZZZZ</name>